<keyword evidence="12" id="KW-1185">Reference proteome</keyword>
<dbReference type="Pfam" id="PF02949">
    <property type="entry name" value="7tm_6"/>
    <property type="match status" value="1"/>
</dbReference>
<reference evidence="11 12" key="1">
    <citation type="journal article" date="2024" name="BMC Genomics">
        <title>De novo assembly and annotation of Popillia japonica's genome with initial clues to its potential as an invasive pest.</title>
        <authorList>
            <person name="Cucini C."/>
            <person name="Boschi S."/>
            <person name="Funari R."/>
            <person name="Cardaioli E."/>
            <person name="Iannotti N."/>
            <person name="Marturano G."/>
            <person name="Paoli F."/>
            <person name="Bruttini M."/>
            <person name="Carapelli A."/>
            <person name="Frati F."/>
            <person name="Nardi F."/>
        </authorList>
    </citation>
    <scope>NUCLEOTIDE SEQUENCE [LARGE SCALE GENOMIC DNA]</scope>
    <source>
        <strain evidence="11">DMR45628</strain>
    </source>
</reference>
<dbReference type="PANTHER" id="PTHR21137">
    <property type="entry name" value="ODORANT RECEPTOR"/>
    <property type="match status" value="1"/>
</dbReference>
<comment type="caution">
    <text evidence="10">Lacks conserved residue(s) required for the propagation of feature annotation.</text>
</comment>
<keyword evidence="5 10" id="KW-0552">Olfaction</keyword>
<accession>A0AAW1I952</accession>
<keyword evidence="3 10" id="KW-0716">Sensory transduction</keyword>
<keyword evidence="8 10" id="KW-0675">Receptor</keyword>
<dbReference type="InterPro" id="IPR004117">
    <property type="entry name" value="7tm6_olfct_rcpt"/>
</dbReference>
<comment type="caution">
    <text evidence="11">The sequence shown here is derived from an EMBL/GenBank/DDBJ whole genome shotgun (WGS) entry which is preliminary data.</text>
</comment>
<keyword evidence="9 10" id="KW-0807">Transducer</keyword>
<evidence type="ECO:0000313" key="12">
    <source>
        <dbReference type="Proteomes" id="UP001458880"/>
    </source>
</evidence>
<feature type="transmembrane region" description="Helical" evidence="10">
    <location>
        <begin position="169"/>
        <end position="194"/>
    </location>
</feature>
<gene>
    <name evidence="11" type="ORF">QE152_g37848</name>
</gene>
<keyword evidence="6 10" id="KW-1133">Transmembrane helix</keyword>
<dbReference type="GO" id="GO:0004984">
    <property type="term" value="F:olfactory receptor activity"/>
    <property type="evidence" value="ECO:0007669"/>
    <property type="project" value="InterPro"/>
</dbReference>
<keyword evidence="2" id="KW-1003">Cell membrane</keyword>
<protein>
    <recommendedName>
        <fullName evidence="10">Odorant receptor</fullName>
    </recommendedName>
</protein>
<keyword evidence="7 10" id="KW-0472">Membrane</keyword>
<evidence type="ECO:0000256" key="10">
    <source>
        <dbReference type="RuleBase" id="RU351113"/>
    </source>
</evidence>
<dbReference type="Proteomes" id="UP001458880">
    <property type="component" value="Unassembled WGS sequence"/>
</dbReference>
<proteinExistence type="inferred from homology"/>
<feature type="transmembrane region" description="Helical" evidence="10">
    <location>
        <begin position="127"/>
        <end position="149"/>
    </location>
</feature>
<evidence type="ECO:0000256" key="2">
    <source>
        <dbReference type="ARBA" id="ARBA00022475"/>
    </source>
</evidence>
<keyword evidence="4 10" id="KW-0812">Transmembrane</keyword>
<evidence type="ECO:0000256" key="6">
    <source>
        <dbReference type="ARBA" id="ARBA00022989"/>
    </source>
</evidence>
<evidence type="ECO:0000256" key="4">
    <source>
        <dbReference type="ARBA" id="ARBA00022692"/>
    </source>
</evidence>
<dbReference type="EMBL" id="JASPKY010000758">
    <property type="protein sequence ID" value="KAK9685686.1"/>
    <property type="molecule type" value="Genomic_DNA"/>
</dbReference>
<evidence type="ECO:0000256" key="5">
    <source>
        <dbReference type="ARBA" id="ARBA00022725"/>
    </source>
</evidence>
<evidence type="ECO:0000256" key="3">
    <source>
        <dbReference type="ARBA" id="ARBA00022606"/>
    </source>
</evidence>
<feature type="transmembrane region" description="Helical" evidence="10">
    <location>
        <begin position="246"/>
        <end position="269"/>
    </location>
</feature>
<evidence type="ECO:0000256" key="1">
    <source>
        <dbReference type="ARBA" id="ARBA00004651"/>
    </source>
</evidence>
<evidence type="ECO:0000256" key="7">
    <source>
        <dbReference type="ARBA" id="ARBA00023136"/>
    </source>
</evidence>
<evidence type="ECO:0000256" key="9">
    <source>
        <dbReference type="ARBA" id="ARBA00023224"/>
    </source>
</evidence>
<dbReference type="GO" id="GO:0007165">
    <property type="term" value="P:signal transduction"/>
    <property type="evidence" value="ECO:0007669"/>
    <property type="project" value="UniProtKB-KW"/>
</dbReference>
<dbReference type="GO" id="GO:0005886">
    <property type="term" value="C:plasma membrane"/>
    <property type="evidence" value="ECO:0007669"/>
    <property type="project" value="UniProtKB-SubCell"/>
</dbReference>
<feature type="transmembrane region" description="Helical" evidence="10">
    <location>
        <begin position="26"/>
        <end position="48"/>
    </location>
</feature>
<dbReference type="AlphaFoldDB" id="A0AAW1I952"/>
<dbReference type="PANTHER" id="PTHR21137:SF35">
    <property type="entry name" value="ODORANT RECEPTOR 19A-RELATED"/>
    <property type="match status" value="1"/>
</dbReference>
<organism evidence="11 12">
    <name type="scientific">Popillia japonica</name>
    <name type="common">Japanese beetle</name>
    <dbReference type="NCBI Taxonomy" id="7064"/>
    <lineage>
        <taxon>Eukaryota</taxon>
        <taxon>Metazoa</taxon>
        <taxon>Ecdysozoa</taxon>
        <taxon>Arthropoda</taxon>
        <taxon>Hexapoda</taxon>
        <taxon>Insecta</taxon>
        <taxon>Pterygota</taxon>
        <taxon>Neoptera</taxon>
        <taxon>Endopterygota</taxon>
        <taxon>Coleoptera</taxon>
        <taxon>Polyphaga</taxon>
        <taxon>Scarabaeiformia</taxon>
        <taxon>Scarabaeidae</taxon>
        <taxon>Rutelinae</taxon>
        <taxon>Popillia</taxon>
    </lineage>
</organism>
<comment type="similarity">
    <text evidence="10">Belongs to the insect chemoreceptor superfamily. Heteromeric odorant receptor channel (TC 1.A.69) family.</text>
</comment>
<evidence type="ECO:0000313" key="11">
    <source>
        <dbReference type="EMBL" id="KAK9685686.1"/>
    </source>
</evidence>
<evidence type="ECO:0000256" key="8">
    <source>
        <dbReference type="ARBA" id="ARBA00023170"/>
    </source>
</evidence>
<dbReference type="GO" id="GO:0005549">
    <property type="term" value="F:odorant binding"/>
    <property type="evidence" value="ECO:0007669"/>
    <property type="project" value="InterPro"/>
</dbReference>
<sequence>MEEEYVMRYGLSVLNLLGLHPFKSTVFGIIKATIYIGLMGLIYCYDLASVVIQYENIRSLADSVDSFPSGQQSIVKLLSMVILRKQIKILYNMVDQKWPDNIYGKELEDELQKLSKRFKKFCHTFKTIYFSAGVLYLCKPLTMFSKILFTDWYTPCDITDNYCYTYFLVIQIIYLSALVFNAFVFDIIFHAFLFHAYCELEKIKYGLEHLKISEDGTDDKTVYKEFCNIVNYHNFTLKFLDKINDVYYLQLLNHFATIVAAIVFGIFFLNIDGFPPPPDKLSKYIPYLLTHQFQLYMYCVLGEIVYNQVNSISEVVYHSKWYTKRQPKLTRGMLMVMMVSNLKNKPTIGNIWKLNLETFMQVIKTAMSFHAFMQTVYQTDN</sequence>
<comment type="subcellular location">
    <subcellularLocation>
        <location evidence="1 10">Cell membrane</location>
        <topology evidence="1 10">Multi-pass membrane protein</topology>
    </subcellularLocation>
</comment>
<name>A0AAW1I952_POPJA</name>